<dbReference type="RefSeq" id="WP_167228813.1">
    <property type="nucleotide sequence ID" value="NZ_JAAQPH010000021.1"/>
</dbReference>
<accession>A0A967F1E6</accession>
<organism evidence="1 2">
    <name type="scientific">Pelagibius litoralis</name>
    <dbReference type="NCBI Taxonomy" id="374515"/>
    <lineage>
        <taxon>Bacteria</taxon>
        <taxon>Pseudomonadati</taxon>
        <taxon>Pseudomonadota</taxon>
        <taxon>Alphaproteobacteria</taxon>
        <taxon>Rhodospirillales</taxon>
        <taxon>Rhodovibrionaceae</taxon>
        <taxon>Pelagibius</taxon>
    </lineage>
</organism>
<evidence type="ECO:0000313" key="1">
    <source>
        <dbReference type="EMBL" id="NIA71366.1"/>
    </source>
</evidence>
<dbReference type="Proteomes" id="UP000761264">
    <property type="component" value="Unassembled WGS sequence"/>
</dbReference>
<keyword evidence="2" id="KW-1185">Reference proteome</keyword>
<reference evidence="1" key="1">
    <citation type="submission" date="2020-03" db="EMBL/GenBank/DDBJ databases">
        <title>Genome of Pelagibius litoralis DSM 21314T.</title>
        <authorList>
            <person name="Wang G."/>
        </authorList>
    </citation>
    <scope>NUCLEOTIDE SEQUENCE</scope>
    <source>
        <strain evidence="1">DSM 21314</strain>
    </source>
</reference>
<dbReference type="AlphaFoldDB" id="A0A967F1E6"/>
<dbReference type="EMBL" id="JAAQPH010000021">
    <property type="protein sequence ID" value="NIA71366.1"/>
    <property type="molecule type" value="Genomic_DNA"/>
</dbReference>
<gene>
    <name evidence="1" type="ORF">HBA54_22475</name>
</gene>
<evidence type="ECO:0000313" key="2">
    <source>
        <dbReference type="Proteomes" id="UP000761264"/>
    </source>
</evidence>
<comment type="caution">
    <text evidence="1">The sequence shown here is derived from an EMBL/GenBank/DDBJ whole genome shotgun (WGS) entry which is preliminary data.</text>
</comment>
<name>A0A967F1E6_9PROT</name>
<proteinExistence type="predicted"/>
<sequence length="189" mass="21420">MVANATQTVARQAQPAQAGVSRSINDVVQHIMEYPMSHVVAKFAEKHDIASDVAQEYEKELKRYFVLTTLNPQYDYGMAGPVDDLWHEFILYTREYHVFCQQCVGRYLHHFPERMYDANAKGDNVESNDTVEWYGKFLTDYTVLFGEKPPAHVWPDIRSFPAATMSLCRACGTDPGGPDDPDPSDPDPV</sequence>
<protein>
    <submittedName>
        <fullName evidence="1">Uncharacterized protein</fullName>
    </submittedName>
</protein>